<dbReference type="EMBL" id="GG745329">
    <property type="protein sequence ID" value="KNE55765.1"/>
    <property type="molecule type" value="Genomic_DNA"/>
</dbReference>
<dbReference type="VEuPathDB" id="FungiDB:AMAG_01642"/>
<proteinExistence type="predicted"/>
<gene>
    <name evidence="1" type="ORF">AMAG_01642</name>
</gene>
<reference evidence="2" key="2">
    <citation type="submission" date="2009-11" db="EMBL/GenBank/DDBJ databases">
        <title>The Genome Sequence of Allomyces macrogynus strain ATCC 38327.</title>
        <authorList>
            <consortium name="The Broad Institute Genome Sequencing Platform"/>
            <person name="Russ C."/>
            <person name="Cuomo C."/>
            <person name="Shea T."/>
            <person name="Young S.K."/>
            <person name="Zeng Q."/>
            <person name="Koehrsen M."/>
            <person name="Haas B."/>
            <person name="Borodovsky M."/>
            <person name="Guigo R."/>
            <person name="Alvarado L."/>
            <person name="Berlin A."/>
            <person name="Borenstein D."/>
            <person name="Chen Z."/>
            <person name="Engels R."/>
            <person name="Freedman E."/>
            <person name="Gellesch M."/>
            <person name="Goldberg J."/>
            <person name="Griggs A."/>
            <person name="Gujja S."/>
            <person name="Heiman D."/>
            <person name="Hepburn T."/>
            <person name="Howarth C."/>
            <person name="Jen D."/>
            <person name="Larson L."/>
            <person name="Lewis B."/>
            <person name="Mehta T."/>
            <person name="Park D."/>
            <person name="Pearson M."/>
            <person name="Roberts A."/>
            <person name="Saif S."/>
            <person name="Shenoy N."/>
            <person name="Sisk P."/>
            <person name="Stolte C."/>
            <person name="Sykes S."/>
            <person name="Walk T."/>
            <person name="White J."/>
            <person name="Yandava C."/>
            <person name="Burger G."/>
            <person name="Gray M.W."/>
            <person name="Holland P.W.H."/>
            <person name="King N."/>
            <person name="Lang F.B.F."/>
            <person name="Roger A.J."/>
            <person name="Ruiz-Trillo I."/>
            <person name="Lander E."/>
            <person name="Nusbaum C."/>
        </authorList>
    </citation>
    <scope>NUCLEOTIDE SEQUENCE [LARGE SCALE GENOMIC DNA]</scope>
    <source>
        <strain evidence="2">ATCC 38327</strain>
    </source>
</reference>
<name>A0A0L0S030_ALLM3</name>
<accession>A0A0L0S030</accession>
<dbReference type="Proteomes" id="UP000054350">
    <property type="component" value="Unassembled WGS sequence"/>
</dbReference>
<reference evidence="1 2" key="1">
    <citation type="submission" date="2009-11" db="EMBL/GenBank/DDBJ databases">
        <title>Annotation of Allomyces macrogynus ATCC 38327.</title>
        <authorList>
            <consortium name="The Broad Institute Genome Sequencing Platform"/>
            <person name="Russ C."/>
            <person name="Cuomo C."/>
            <person name="Burger G."/>
            <person name="Gray M.W."/>
            <person name="Holland P.W.H."/>
            <person name="King N."/>
            <person name="Lang F.B.F."/>
            <person name="Roger A.J."/>
            <person name="Ruiz-Trillo I."/>
            <person name="Young S.K."/>
            <person name="Zeng Q."/>
            <person name="Gargeya S."/>
            <person name="Fitzgerald M."/>
            <person name="Haas B."/>
            <person name="Abouelleil A."/>
            <person name="Alvarado L."/>
            <person name="Arachchi H.M."/>
            <person name="Berlin A."/>
            <person name="Chapman S.B."/>
            <person name="Gearin G."/>
            <person name="Goldberg J."/>
            <person name="Griggs A."/>
            <person name="Gujja S."/>
            <person name="Hansen M."/>
            <person name="Heiman D."/>
            <person name="Howarth C."/>
            <person name="Larimer J."/>
            <person name="Lui A."/>
            <person name="MacDonald P.J.P."/>
            <person name="McCowen C."/>
            <person name="Montmayeur A."/>
            <person name="Murphy C."/>
            <person name="Neiman D."/>
            <person name="Pearson M."/>
            <person name="Priest M."/>
            <person name="Roberts A."/>
            <person name="Saif S."/>
            <person name="Shea T."/>
            <person name="Sisk P."/>
            <person name="Stolte C."/>
            <person name="Sykes S."/>
            <person name="Wortman J."/>
            <person name="Nusbaum C."/>
            <person name="Birren B."/>
        </authorList>
    </citation>
    <scope>NUCLEOTIDE SEQUENCE [LARGE SCALE GENOMIC DNA]</scope>
    <source>
        <strain evidence="1 2">ATCC 38327</strain>
    </source>
</reference>
<keyword evidence="2" id="KW-1185">Reference proteome</keyword>
<sequence length="410" mass="46232">MCEGLDGLSFARPRGAVVQDLFAGIIRYFRSHRIGYRANVFRLLPHLETLMGMASRFPNDNVNHIHDLILQVAFEAELGGHPLPDRFHAMHREVSMACSPVDAMIRLFRSQGPPAAAPSTAPLNRTDQSMLLNQFQRFWRSASRDDVARVLQSVGPATTAGGMSPVHPVIPSKYRDLLSTCSGCRYHSRVRELIVRQVLLMVDSYTRLGNRWCPAELICLFGLTDLIAVVLRGCSHGSRVISASIWRLVALLLARANVDAVPHALPHAFPHAPSHPAVTMARLLFPLAVDQLSQLCDFPWLNDDESVNTWRADLQLLRDSTILRRVPPPGWAIEQVSHHAPSRIEASNDPFRSVMQFLAACFIHDDELRWVLRPWRAFEALLEERYLPSASLWHKCYLLPTNQAPLDAFW</sequence>
<organism evidence="1 2">
    <name type="scientific">Allomyces macrogynus (strain ATCC 38327)</name>
    <name type="common">Allomyces javanicus var. macrogynus</name>
    <dbReference type="NCBI Taxonomy" id="578462"/>
    <lineage>
        <taxon>Eukaryota</taxon>
        <taxon>Fungi</taxon>
        <taxon>Fungi incertae sedis</taxon>
        <taxon>Blastocladiomycota</taxon>
        <taxon>Blastocladiomycetes</taxon>
        <taxon>Blastocladiales</taxon>
        <taxon>Blastocladiaceae</taxon>
        <taxon>Allomyces</taxon>
    </lineage>
</organism>
<evidence type="ECO:0000313" key="2">
    <source>
        <dbReference type="Proteomes" id="UP000054350"/>
    </source>
</evidence>
<evidence type="ECO:0000313" key="1">
    <source>
        <dbReference type="EMBL" id="KNE55765.1"/>
    </source>
</evidence>
<protein>
    <submittedName>
        <fullName evidence="1">Uncharacterized protein</fullName>
    </submittedName>
</protein>
<dbReference type="AlphaFoldDB" id="A0A0L0S030"/>